<reference evidence="1 2" key="1">
    <citation type="submission" date="2019-03" db="EMBL/GenBank/DDBJ databases">
        <title>Freshwater and sediment microbial communities from various areas in North America, analyzing microbe dynamics in response to fracking.</title>
        <authorList>
            <person name="Lamendella R."/>
        </authorList>
    </citation>
    <scope>NUCLEOTIDE SEQUENCE [LARGE SCALE GENOMIC DNA]</scope>
    <source>
        <strain evidence="1 2">175.2</strain>
    </source>
</reference>
<sequence length="31" mass="3535">MHASFKLDMLLPKSDIVTGRRHLKQNGKDPT</sequence>
<proteinExistence type="predicted"/>
<dbReference type="Proteomes" id="UP000295097">
    <property type="component" value="Unassembled WGS sequence"/>
</dbReference>
<dbReference type="AlphaFoldDB" id="A0A4R3NL51"/>
<name>A0A4R3NL51_9HYPH</name>
<comment type="caution">
    <text evidence="1">The sequence shown here is derived from an EMBL/GenBank/DDBJ whole genome shotgun (WGS) entry which is preliminary data.</text>
</comment>
<dbReference type="EMBL" id="SMAR01000030">
    <property type="protein sequence ID" value="TCT34769.1"/>
    <property type="molecule type" value="Genomic_DNA"/>
</dbReference>
<keyword evidence="2" id="KW-1185">Reference proteome</keyword>
<protein>
    <submittedName>
        <fullName evidence="1">Uncharacterized protein</fullName>
    </submittedName>
</protein>
<accession>A0A4R3NL51</accession>
<evidence type="ECO:0000313" key="1">
    <source>
        <dbReference type="EMBL" id="TCT34769.1"/>
    </source>
</evidence>
<organism evidence="1 2">
    <name type="scientific">Martelella mediterranea</name>
    <dbReference type="NCBI Taxonomy" id="293089"/>
    <lineage>
        <taxon>Bacteria</taxon>
        <taxon>Pseudomonadati</taxon>
        <taxon>Pseudomonadota</taxon>
        <taxon>Alphaproteobacteria</taxon>
        <taxon>Hyphomicrobiales</taxon>
        <taxon>Aurantimonadaceae</taxon>
        <taxon>Martelella</taxon>
    </lineage>
</organism>
<evidence type="ECO:0000313" key="2">
    <source>
        <dbReference type="Proteomes" id="UP000295097"/>
    </source>
</evidence>
<gene>
    <name evidence="1" type="ORF">EDC90_103013</name>
</gene>